<reference evidence="1 4" key="2">
    <citation type="submission" date="2021-03" db="EMBL/GenBank/DDBJ databases">
        <title>Antimicrobial resistance genes in bacteria isolated from Japanese honey, and their potential for conferring macrolide and lincosamide resistance in the American foulbrood pathogen Paenibacillus larvae.</title>
        <authorList>
            <person name="Okamoto M."/>
            <person name="Kumagai M."/>
            <person name="Kanamori H."/>
            <person name="Takamatsu D."/>
        </authorList>
    </citation>
    <scope>NUCLEOTIDE SEQUENCE [LARGE SCALE GENOMIC DNA]</scope>
    <source>
        <strain evidence="1 4">J6TS1</strain>
    </source>
</reference>
<dbReference type="Pfam" id="PF14003">
    <property type="entry name" value="YlbE"/>
    <property type="match status" value="1"/>
</dbReference>
<protein>
    <recommendedName>
        <fullName evidence="5">YlbE-like protein</fullName>
    </recommendedName>
</protein>
<keyword evidence="4" id="KW-1185">Reference proteome</keyword>
<dbReference type="RefSeq" id="WP_120115272.1">
    <property type="nucleotide sequence ID" value="NZ_BORI01000007.1"/>
</dbReference>
<evidence type="ECO:0000313" key="4">
    <source>
        <dbReference type="Proteomes" id="UP000680670"/>
    </source>
</evidence>
<evidence type="ECO:0008006" key="5">
    <source>
        <dbReference type="Google" id="ProtNLM"/>
    </source>
</evidence>
<dbReference type="InterPro" id="IPR025613">
    <property type="entry name" value="YlbE"/>
</dbReference>
<gene>
    <name evidence="1" type="primary">ylbE</name>
    <name evidence="2" type="ORF">D5F11_005850</name>
    <name evidence="1" type="ORF">J6TS1_04440</name>
</gene>
<evidence type="ECO:0000313" key="2">
    <source>
        <dbReference type="EMBL" id="RST60867.1"/>
    </source>
</evidence>
<dbReference type="OrthoDB" id="1646085at2"/>
<dbReference type="AlphaFoldDB" id="A0A429XBN7"/>
<evidence type="ECO:0000313" key="1">
    <source>
        <dbReference type="EMBL" id="GIN94574.1"/>
    </source>
</evidence>
<name>A0A429XBN7_SIMTE</name>
<comment type="caution">
    <text evidence="2">The sequence shown here is derived from an EMBL/GenBank/DDBJ whole genome shotgun (WGS) entry which is preliminary data.</text>
</comment>
<reference evidence="2 3" key="1">
    <citation type="submission" date="2018-12" db="EMBL/GenBank/DDBJ databases">
        <authorList>
            <person name="Sun L."/>
            <person name="Chen Z."/>
        </authorList>
    </citation>
    <scope>NUCLEOTIDE SEQUENCE [LARGE SCALE GENOMIC DNA]</scope>
    <source>
        <strain evidence="2 3">LMG 29736</strain>
    </source>
</reference>
<accession>A0A429XBN7</accession>
<evidence type="ECO:0000313" key="3">
    <source>
        <dbReference type="Proteomes" id="UP000287296"/>
    </source>
</evidence>
<sequence length="77" mass="9306">MRADVLQYIYSSNELKRFIREQPRWYRTLSRKPELLEQFEIASSHYFEKTIPHRVEKFSRGVQMASMMMGMLQGMKS</sequence>
<dbReference type="Proteomes" id="UP000680670">
    <property type="component" value="Unassembled WGS sequence"/>
</dbReference>
<dbReference type="EMBL" id="BORJ01000001">
    <property type="protein sequence ID" value="GIN94574.1"/>
    <property type="molecule type" value="Genomic_DNA"/>
</dbReference>
<organism evidence="2 3">
    <name type="scientific">Siminovitchia terrae</name>
    <name type="common">Bacillus terrae</name>
    <dbReference type="NCBI Taxonomy" id="1914933"/>
    <lineage>
        <taxon>Bacteria</taxon>
        <taxon>Bacillati</taxon>
        <taxon>Bacillota</taxon>
        <taxon>Bacilli</taxon>
        <taxon>Bacillales</taxon>
        <taxon>Bacillaceae</taxon>
        <taxon>Siminovitchia</taxon>
    </lineage>
</organism>
<proteinExistence type="predicted"/>
<dbReference type="Proteomes" id="UP000287296">
    <property type="component" value="Unassembled WGS sequence"/>
</dbReference>
<dbReference type="EMBL" id="QYTW02000003">
    <property type="protein sequence ID" value="RST60867.1"/>
    <property type="molecule type" value="Genomic_DNA"/>
</dbReference>